<evidence type="ECO:0000313" key="2">
    <source>
        <dbReference type="EMBL" id="RVT52142.1"/>
    </source>
</evidence>
<feature type="chain" id="PRO_5018562640" evidence="1">
    <location>
        <begin position="26"/>
        <end position="131"/>
    </location>
</feature>
<feature type="signal peptide" evidence="1">
    <location>
        <begin position="1"/>
        <end position="25"/>
    </location>
</feature>
<accession>A0A3S2U3F4</accession>
<name>A0A3S2U3F4_9BURK</name>
<dbReference type="RefSeq" id="WP_128197093.1">
    <property type="nucleotide sequence ID" value="NZ_SACT01000002.1"/>
</dbReference>
<evidence type="ECO:0000256" key="1">
    <source>
        <dbReference type="SAM" id="SignalP"/>
    </source>
</evidence>
<dbReference type="Proteomes" id="UP000288178">
    <property type="component" value="Unassembled WGS sequence"/>
</dbReference>
<dbReference type="OrthoDB" id="7019622at2"/>
<keyword evidence="1" id="KW-0732">Signal</keyword>
<protein>
    <submittedName>
        <fullName evidence="2">Uncharacterized protein</fullName>
    </submittedName>
</protein>
<dbReference type="AlphaFoldDB" id="A0A3S2U3F4"/>
<dbReference type="EMBL" id="SACT01000002">
    <property type="protein sequence ID" value="RVT52142.1"/>
    <property type="molecule type" value="Genomic_DNA"/>
</dbReference>
<comment type="caution">
    <text evidence="2">The sequence shown here is derived from an EMBL/GenBank/DDBJ whole genome shotgun (WGS) entry which is preliminary data.</text>
</comment>
<reference evidence="2 3" key="1">
    <citation type="submission" date="2019-01" db="EMBL/GenBank/DDBJ databases">
        <authorList>
            <person name="Chen W.-M."/>
        </authorList>
    </citation>
    <scope>NUCLEOTIDE SEQUENCE [LARGE SCALE GENOMIC DNA]</scope>
    <source>
        <strain evidence="2 3">ICH-3</strain>
    </source>
</reference>
<gene>
    <name evidence="2" type="ORF">ENE75_06655</name>
</gene>
<organism evidence="2 3">
    <name type="scientific">Rubrivivax albus</name>
    <dbReference type="NCBI Taxonomy" id="2499835"/>
    <lineage>
        <taxon>Bacteria</taxon>
        <taxon>Pseudomonadati</taxon>
        <taxon>Pseudomonadota</taxon>
        <taxon>Betaproteobacteria</taxon>
        <taxon>Burkholderiales</taxon>
        <taxon>Sphaerotilaceae</taxon>
        <taxon>Rubrivivax</taxon>
    </lineage>
</organism>
<evidence type="ECO:0000313" key="3">
    <source>
        <dbReference type="Proteomes" id="UP000288178"/>
    </source>
</evidence>
<keyword evidence="3" id="KW-1185">Reference proteome</keyword>
<proteinExistence type="predicted"/>
<sequence>MPRCASLALAAVLLAGVVTVPPAVAQMQRPFPATALRGDMRFDQPPQVLLNGQPARLAPGARIRGADNLLKLSGALAGQAHTVHYTVDPYGLVLDVWLLTDAERARQPWPRTPAEAASWRFDAAAQAWSRP</sequence>